<protein>
    <recommendedName>
        <fullName evidence="4">Lipoprotein</fullName>
    </recommendedName>
</protein>
<evidence type="ECO:0008006" key="4">
    <source>
        <dbReference type="Google" id="ProtNLM"/>
    </source>
</evidence>
<sequence length="60" mass="6468">MRYIMMIMIVGMVMLATGCGNMPGNENGHEILLKRKGAFSDGKGKRGAAARGCPERDVLI</sequence>
<reference evidence="2 3" key="1">
    <citation type="submission" date="2018-07" db="EMBL/GenBank/DDBJ databases">
        <title>Genomic Encyclopedia of Type Strains, Phase III (KMG-III): the genomes of soil and plant-associated and newly described type strains.</title>
        <authorList>
            <person name="Whitman W."/>
        </authorList>
    </citation>
    <scope>NUCLEOTIDE SEQUENCE [LARGE SCALE GENOMIC DNA]</scope>
    <source>
        <strain evidence="2 3">CECT 8236</strain>
    </source>
</reference>
<dbReference type="AlphaFoldDB" id="A0A3D9I4L0"/>
<evidence type="ECO:0000256" key="1">
    <source>
        <dbReference type="SAM" id="MobiDB-lite"/>
    </source>
</evidence>
<accession>A0A3D9I4L0</accession>
<dbReference type="EMBL" id="QRDY01000013">
    <property type="protein sequence ID" value="RED56575.1"/>
    <property type="molecule type" value="Genomic_DNA"/>
</dbReference>
<feature type="region of interest" description="Disordered" evidence="1">
    <location>
        <begin position="40"/>
        <end position="60"/>
    </location>
</feature>
<dbReference type="PROSITE" id="PS51257">
    <property type="entry name" value="PROKAR_LIPOPROTEIN"/>
    <property type="match status" value="1"/>
</dbReference>
<gene>
    <name evidence="2" type="ORF">DFP95_11348</name>
</gene>
<evidence type="ECO:0000313" key="3">
    <source>
        <dbReference type="Proteomes" id="UP000256869"/>
    </source>
</evidence>
<keyword evidence="3" id="KW-1185">Reference proteome</keyword>
<proteinExistence type="predicted"/>
<organism evidence="2 3">
    <name type="scientific">Cohnella lupini</name>
    <dbReference type="NCBI Taxonomy" id="1294267"/>
    <lineage>
        <taxon>Bacteria</taxon>
        <taxon>Bacillati</taxon>
        <taxon>Bacillota</taxon>
        <taxon>Bacilli</taxon>
        <taxon>Bacillales</taxon>
        <taxon>Paenibacillaceae</taxon>
        <taxon>Cohnella</taxon>
    </lineage>
</organism>
<comment type="caution">
    <text evidence="2">The sequence shown here is derived from an EMBL/GenBank/DDBJ whole genome shotgun (WGS) entry which is preliminary data.</text>
</comment>
<evidence type="ECO:0000313" key="2">
    <source>
        <dbReference type="EMBL" id="RED56575.1"/>
    </source>
</evidence>
<dbReference type="Proteomes" id="UP000256869">
    <property type="component" value="Unassembled WGS sequence"/>
</dbReference>
<name>A0A3D9I4L0_9BACL</name>